<evidence type="ECO:0000313" key="2">
    <source>
        <dbReference type="Proteomes" id="UP001638806"/>
    </source>
</evidence>
<sequence length="122" mass="13747">MPRDGGGQTPLWWAAEKGHVAVVKLLLEKGAPVEPNFFTVLQPIFQLIVFFLKQQESYIPLLRSFKPSVFPNVLCSFAHMFELAMADMKRRFQAMDVDGLHLAQSEAIAVLDRLETSDKGMP</sequence>
<organism evidence="1 2">
    <name type="scientific">Purpureocillium lilacinum</name>
    <name type="common">Paecilomyces lilacinus</name>
    <dbReference type="NCBI Taxonomy" id="33203"/>
    <lineage>
        <taxon>Eukaryota</taxon>
        <taxon>Fungi</taxon>
        <taxon>Dikarya</taxon>
        <taxon>Ascomycota</taxon>
        <taxon>Pezizomycotina</taxon>
        <taxon>Sordariomycetes</taxon>
        <taxon>Hypocreomycetidae</taxon>
        <taxon>Hypocreales</taxon>
        <taxon>Ophiocordycipitaceae</taxon>
        <taxon>Purpureocillium</taxon>
    </lineage>
</organism>
<proteinExistence type="predicted"/>
<name>A0ACC4ECE2_PURLI</name>
<keyword evidence="2" id="KW-1185">Reference proteome</keyword>
<protein>
    <submittedName>
        <fullName evidence="1">Uncharacterized protein</fullName>
    </submittedName>
</protein>
<dbReference type="Proteomes" id="UP001638806">
    <property type="component" value="Unassembled WGS sequence"/>
</dbReference>
<accession>A0ACC4ECE2</accession>
<comment type="caution">
    <text evidence="1">The sequence shown here is derived from an EMBL/GenBank/DDBJ whole genome shotgun (WGS) entry which is preliminary data.</text>
</comment>
<reference evidence="1" key="1">
    <citation type="submission" date="2024-12" db="EMBL/GenBank/DDBJ databases">
        <title>Comparative genomics and development of molecular markers within Purpureocillium lilacinum and among Purpureocillium species.</title>
        <authorList>
            <person name="Yeh Z.-Y."/>
            <person name="Ni N.-T."/>
            <person name="Lo P.-H."/>
            <person name="Mushyakhwo K."/>
            <person name="Lin C.-F."/>
            <person name="Nai Y.-S."/>
        </authorList>
    </citation>
    <scope>NUCLEOTIDE SEQUENCE</scope>
    <source>
        <strain evidence="1">NCHU-NPUST-175</strain>
    </source>
</reference>
<gene>
    <name evidence="1" type="ORF">ACCO45_000034</name>
</gene>
<evidence type="ECO:0000313" key="1">
    <source>
        <dbReference type="EMBL" id="KAL3965726.1"/>
    </source>
</evidence>
<dbReference type="EMBL" id="JBGNUJ010000001">
    <property type="protein sequence ID" value="KAL3965726.1"/>
    <property type="molecule type" value="Genomic_DNA"/>
</dbReference>